<dbReference type="InterPro" id="IPR050736">
    <property type="entry name" value="Sensor_HK_Regulatory"/>
</dbReference>
<dbReference type="AlphaFoldDB" id="A0A0G0JQG8"/>
<dbReference type="FunFam" id="3.30.565.10:FF:000006">
    <property type="entry name" value="Sensor histidine kinase WalK"/>
    <property type="match status" value="1"/>
</dbReference>
<keyword evidence="3" id="KW-0597">Phosphoprotein</keyword>
<evidence type="ECO:0000259" key="8">
    <source>
        <dbReference type="PROSITE" id="PS50112"/>
    </source>
</evidence>
<dbReference type="CDD" id="cd00082">
    <property type="entry name" value="HisKA"/>
    <property type="match status" value="1"/>
</dbReference>
<evidence type="ECO:0000259" key="7">
    <source>
        <dbReference type="PROSITE" id="PS50109"/>
    </source>
</evidence>
<dbReference type="SMART" id="SM00388">
    <property type="entry name" value="HisKA"/>
    <property type="match status" value="1"/>
</dbReference>
<evidence type="ECO:0000256" key="6">
    <source>
        <dbReference type="ARBA" id="ARBA00023012"/>
    </source>
</evidence>
<evidence type="ECO:0000256" key="1">
    <source>
        <dbReference type="ARBA" id="ARBA00000085"/>
    </source>
</evidence>
<dbReference type="EMBL" id="LBUU01000009">
    <property type="protein sequence ID" value="KKQ69818.1"/>
    <property type="molecule type" value="Genomic_DNA"/>
</dbReference>
<dbReference type="GO" id="GO:0006355">
    <property type="term" value="P:regulation of DNA-templated transcription"/>
    <property type="evidence" value="ECO:0007669"/>
    <property type="project" value="InterPro"/>
</dbReference>
<dbReference type="PANTHER" id="PTHR43711">
    <property type="entry name" value="TWO-COMPONENT HISTIDINE KINASE"/>
    <property type="match status" value="1"/>
</dbReference>
<evidence type="ECO:0000313" key="9">
    <source>
        <dbReference type="EMBL" id="KKQ69818.1"/>
    </source>
</evidence>
<dbReference type="SMART" id="SM00387">
    <property type="entry name" value="HATPase_c"/>
    <property type="match status" value="1"/>
</dbReference>
<dbReference type="GO" id="GO:0000155">
    <property type="term" value="F:phosphorelay sensor kinase activity"/>
    <property type="evidence" value="ECO:0007669"/>
    <property type="project" value="InterPro"/>
</dbReference>
<sequence length="524" mass="59474">MKNTKQSQNDLKQIIDTIQNGICVINKKYKITNCNKTFQKNVNLSMEEIINQPCAKIIPLYNKGILKEHCARTVCNKECGTAKVFSTGEAIEYVEVDVDEKNSKHYHKINVFPAKNEKNETYQVVMIIRNITMRARINMEHQKLSEFNEKILNSAPISIVALDNGGKVISANKLARELMDKPKNQIIGRRLIDTPEIKKNHGLRELYLNLLEEGELFSYENLQYTATPKGEKKYLNIIAVPLFDKNKKVSGAISMAINNTEAIVAKTNLEDMNRNLEKIVLERTKELDQINKKLQEMIELKSKFIADASHELRTPLTVIQGNLDLAISEAKNRNEDIPEAFDLITSEIMRMTRVLSDLTMLTNTDAGTEKLQKTEINIGKLIKACGQSLMILAEQKRISLIYRPGIKNIKIFADEDKIEKLLLNILRNAIKYSGEKGKIKIWSESKENFAIIHIQDNGIGIPKEDQPFIFERFYRVDKARSRAEGGTGLGLSICRWIAEAHGGHIEVASELGKGSTFSVYLPIR</sequence>
<dbReference type="CDD" id="cd00130">
    <property type="entry name" value="PAS"/>
    <property type="match status" value="1"/>
</dbReference>
<dbReference type="Pfam" id="PF13426">
    <property type="entry name" value="PAS_9"/>
    <property type="match status" value="1"/>
</dbReference>
<dbReference type="NCBIfam" id="TIGR00229">
    <property type="entry name" value="sensory_box"/>
    <property type="match status" value="1"/>
</dbReference>
<feature type="domain" description="Histidine kinase" evidence="7">
    <location>
        <begin position="307"/>
        <end position="524"/>
    </location>
</feature>
<dbReference type="Gene3D" id="3.30.565.10">
    <property type="entry name" value="Histidine kinase-like ATPase, C-terminal domain"/>
    <property type="match status" value="1"/>
</dbReference>
<dbReference type="EC" id="2.7.13.3" evidence="2"/>
<dbReference type="InterPro" id="IPR035965">
    <property type="entry name" value="PAS-like_dom_sf"/>
</dbReference>
<feature type="domain" description="PAS" evidence="8">
    <location>
        <begin position="7"/>
        <end position="52"/>
    </location>
</feature>
<dbReference type="SMART" id="SM00091">
    <property type="entry name" value="PAS"/>
    <property type="match status" value="2"/>
</dbReference>
<keyword evidence="4" id="KW-0808">Transferase</keyword>
<dbReference type="InterPro" id="IPR000014">
    <property type="entry name" value="PAS"/>
</dbReference>
<evidence type="ECO:0000256" key="3">
    <source>
        <dbReference type="ARBA" id="ARBA00022553"/>
    </source>
</evidence>
<feature type="domain" description="PAS" evidence="8">
    <location>
        <begin position="144"/>
        <end position="214"/>
    </location>
</feature>
<comment type="catalytic activity">
    <reaction evidence="1">
        <text>ATP + protein L-histidine = ADP + protein N-phospho-L-histidine.</text>
        <dbReference type="EC" id="2.7.13.3"/>
    </reaction>
</comment>
<comment type="caution">
    <text evidence="9">The sequence shown here is derived from an EMBL/GenBank/DDBJ whole genome shotgun (WGS) entry which is preliminary data.</text>
</comment>
<gene>
    <name evidence="9" type="ORF">US91_C0009G0021</name>
</gene>
<reference evidence="9 10" key="1">
    <citation type="journal article" date="2015" name="Nature">
        <title>rRNA introns, odd ribosomes, and small enigmatic genomes across a large radiation of phyla.</title>
        <authorList>
            <person name="Brown C.T."/>
            <person name="Hug L.A."/>
            <person name="Thomas B.C."/>
            <person name="Sharon I."/>
            <person name="Castelle C.J."/>
            <person name="Singh A."/>
            <person name="Wilkins M.J."/>
            <person name="Williams K.H."/>
            <person name="Banfield J.F."/>
        </authorList>
    </citation>
    <scope>NUCLEOTIDE SEQUENCE [LARGE SCALE GENOMIC DNA]</scope>
</reference>
<dbReference type="PRINTS" id="PR00344">
    <property type="entry name" value="BCTRLSENSOR"/>
</dbReference>
<dbReference type="Pfam" id="PF02518">
    <property type="entry name" value="HATPase_c"/>
    <property type="match status" value="1"/>
</dbReference>
<name>A0A0G0JQG8_9BACT</name>
<proteinExistence type="predicted"/>
<dbReference type="InterPro" id="IPR036890">
    <property type="entry name" value="HATPase_C_sf"/>
</dbReference>
<accession>A0A0G0JQG8</accession>
<evidence type="ECO:0000256" key="4">
    <source>
        <dbReference type="ARBA" id="ARBA00022679"/>
    </source>
</evidence>
<evidence type="ECO:0000256" key="2">
    <source>
        <dbReference type="ARBA" id="ARBA00012438"/>
    </source>
</evidence>
<dbReference type="PANTHER" id="PTHR43711:SF1">
    <property type="entry name" value="HISTIDINE KINASE 1"/>
    <property type="match status" value="1"/>
</dbReference>
<dbReference type="Gene3D" id="1.10.287.130">
    <property type="match status" value="1"/>
</dbReference>
<dbReference type="Pfam" id="PF00512">
    <property type="entry name" value="HisKA"/>
    <property type="match status" value="1"/>
</dbReference>
<dbReference type="Pfam" id="PF00989">
    <property type="entry name" value="PAS"/>
    <property type="match status" value="1"/>
</dbReference>
<dbReference type="CDD" id="cd00075">
    <property type="entry name" value="HATPase"/>
    <property type="match status" value="1"/>
</dbReference>
<keyword evidence="6" id="KW-0902">Two-component regulatory system</keyword>
<dbReference type="InterPro" id="IPR013767">
    <property type="entry name" value="PAS_fold"/>
</dbReference>
<dbReference type="Proteomes" id="UP000034022">
    <property type="component" value="Unassembled WGS sequence"/>
</dbReference>
<dbReference type="InterPro" id="IPR036097">
    <property type="entry name" value="HisK_dim/P_sf"/>
</dbReference>
<protein>
    <recommendedName>
        <fullName evidence="2">histidine kinase</fullName>
        <ecNumber evidence="2">2.7.13.3</ecNumber>
    </recommendedName>
</protein>
<dbReference type="PROSITE" id="PS50109">
    <property type="entry name" value="HIS_KIN"/>
    <property type="match status" value="1"/>
</dbReference>
<dbReference type="InterPro" id="IPR003661">
    <property type="entry name" value="HisK_dim/P_dom"/>
</dbReference>
<evidence type="ECO:0000313" key="10">
    <source>
        <dbReference type="Proteomes" id="UP000034022"/>
    </source>
</evidence>
<dbReference type="SUPFAM" id="SSF47384">
    <property type="entry name" value="Homodimeric domain of signal transducing histidine kinase"/>
    <property type="match status" value="1"/>
</dbReference>
<dbReference type="InterPro" id="IPR004358">
    <property type="entry name" value="Sig_transdc_His_kin-like_C"/>
</dbReference>
<dbReference type="Gene3D" id="3.30.450.20">
    <property type="entry name" value="PAS domain"/>
    <property type="match status" value="2"/>
</dbReference>
<keyword evidence="5 9" id="KW-0418">Kinase</keyword>
<dbReference type="PROSITE" id="PS50112">
    <property type="entry name" value="PAS"/>
    <property type="match status" value="2"/>
</dbReference>
<dbReference type="SUPFAM" id="SSF55874">
    <property type="entry name" value="ATPase domain of HSP90 chaperone/DNA topoisomerase II/histidine kinase"/>
    <property type="match status" value="1"/>
</dbReference>
<dbReference type="SUPFAM" id="SSF55785">
    <property type="entry name" value="PYP-like sensor domain (PAS domain)"/>
    <property type="match status" value="2"/>
</dbReference>
<organism evidence="9 10">
    <name type="scientific">Candidatus Falkowbacteria bacterium GW2011_GWE1_38_31</name>
    <dbReference type="NCBI Taxonomy" id="1618638"/>
    <lineage>
        <taxon>Bacteria</taxon>
        <taxon>Candidatus Falkowiibacteriota</taxon>
    </lineage>
</organism>
<dbReference type="InterPro" id="IPR003594">
    <property type="entry name" value="HATPase_dom"/>
</dbReference>
<evidence type="ECO:0000256" key="5">
    <source>
        <dbReference type="ARBA" id="ARBA00022777"/>
    </source>
</evidence>
<dbReference type="InterPro" id="IPR005467">
    <property type="entry name" value="His_kinase_dom"/>
</dbReference>